<dbReference type="GO" id="GO:0005615">
    <property type="term" value="C:extracellular space"/>
    <property type="evidence" value="ECO:0007669"/>
    <property type="project" value="TreeGrafter"/>
</dbReference>
<dbReference type="Gene3D" id="3.15.10.30">
    <property type="entry name" value="Haemolymph juvenile hormone binding protein"/>
    <property type="match status" value="1"/>
</dbReference>
<evidence type="ECO:0000313" key="6">
    <source>
        <dbReference type="Proteomes" id="UP001378592"/>
    </source>
</evidence>
<dbReference type="FunFam" id="3.15.10.30:FF:000001">
    <property type="entry name" value="Takeout-like protein 1"/>
    <property type="match status" value="1"/>
</dbReference>
<evidence type="ECO:0008006" key="7">
    <source>
        <dbReference type="Google" id="ProtNLM"/>
    </source>
</evidence>
<keyword evidence="6" id="KW-1185">Reference proteome</keyword>
<reference evidence="5 6" key="1">
    <citation type="submission" date="2024-03" db="EMBL/GenBank/DDBJ databases">
        <title>The genome assembly and annotation of the cricket Gryllus longicercus Weissman &amp; Gray.</title>
        <authorList>
            <person name="Szrajer S."/>
            <person name="Gray D."/>
            <person name="Ylla G."/>
        </authorList>
    </citation>
    <scope>NUCLEOTIDE SEQUENCE [LARGE SCALE GENOMIC DNA]</scope>
    <source>
        <strain evidence="5">DAG 2021-001</strain>
        <tissue evidence="5">Whole body minus gut</tissue>
    </source>
</reference>
<dbReference type="Proteomes" id="UP001378592">
    <property type="component" value="Unassembled WGS sequence"/>
</dbReference>
<comment type="similarity">
    <text evidence="3">Belongs to the TO family.</text>
</comment>
<dbReference type="AlphaFoldDB" id="A0AAN9VRH5"/>
<keyword evidence="1 4" id="KW-0732">Signal</keyword>
<comment type="caution">
    <text evidence="5">The sequence shown here is derived from an EMBL/GenBank/DDBJ whole genome shotgun (WGS) entry which is preliminary data.</text>
</comment>
<sequence length="249" mass="28082">MWLPTLSFVALVTASAQAALPLPPFLTKCTTREPAALNACATENARRAVAAIAATGVRKYGVAPFDPAFIEKLRVEENGFFLEFSNMTISTLPRGSWHIESVDLNLEQRYIHFIYSTPTLVLKSNYRLEGRILVLSLRGSGDCEVRYDNYNVSNKVQFDVVKNDQDGLEYVKLQNPQLDANVTKSTYKFNNLFQGQDTLNKAAHDIANQNWKEIYEDTKESTLEAFGQFVTSVLQSFFNSVPYKDVFPQ</sequence>
<organism evidence="5 6">
    <name type="scientific">Gryllus longicercus</name>
    <dbReference type="NCBI Taxonomy" id="2509291"/>
    <lineage>
        <taxon>Eukaryota</taxon>
        <taxon>Metazoa</taxon>
        <taxon>Ecdysozoa</taxon>
        <taxon>Arthropoda</taxon>
        <taxon>Hexapoda</taxon>
        <taxon>Insecta</taxon>
        <taxon>Pterygota</taxon>
        <taxon>Neoptera</taxon>
        <taxon>Polyneoptera</taxon>
        <taxon>Orthoptera</taxon>
        <taxon>Ensifera</taxon>
        <taxon>Gryllidea</taxon>
        <taxon>Grylloidea</taxon>
        <taxon>Gryllidae</taxon>
        <taxon>Gryllinae</taxon>
        <taxon>Gryllus</taxon>
    </lineage>
</organism>
<evidence type="ECO:0000313" key="5">
    <source>
        <dbReference type="EMBL" id="KAK7870034.1"/>
    </source>
</evidence>
<evidence type="ECO:0000256" key="4">
    <source>
        <dbReference type="SAM" id="SignalP"/>
    </source>
</evidence>
<dbReference type="SMART" id="SM00700">
    <property type="entry name" value="JHBP"/>
    <property type="match status" value="1"/>
</dbReference>
<feature type="signal peptide" evidence="4">
    <location>
        <begin position="1"/>
        <end position="18"/>
    </location>
</feature>
<gene>
    <name evidence="5" type="ORF">R5R35_011996</name>
</gene>
<dbReference type="InterPro" id="IPR010562">
    <property type="entry name" value="Haemolymph_juvenile_hormone-bd"/>
</dbReference>
<dbReference type="EMBL" id="JAZDUA010000065">
    <property type="protein sequence ID" value="KAK7870034.1"/>
    <property type="molecule type" value="Genomic_DNA"/>
</dbReference>
<dbReference type="Pfam" id="PF06585">
    <property type="entry name" value="JHBP"/>
    <property type="match status" value="1"/>
</dbReference>
<protein>
    <recommendedName>
        <fullName evidence="7">Protein takeout</fullName>
    </recommendedName>
</protein>
<accession>A0AAN9VRH5</accession>
<proteinExistence type="inferred from homology"/>
<dbReference type="PANTHER" id="PTHR11008:SF32">
    <property type="entry name" value="CIRCADIAN CLOCK-CONTROLLED PROTEIN DAYWAKE-RELATED"/>
    <property type="match status" value="1"/>
</dbReference>
<dbReference type="GO" id="GO:0007623">
    <property type="term" value="P:circadian rhythm"/>
    <property type="evidence" value="ECO:0007669"/>
    <property type="project" value="UniProtKB-ARBA"/>
</dbReference>
<evidence type="ECO:0000256" key="2">
    <source>
        <dbReference type="ARBA" id="ARBA00023108"/>
    </source>
</evidence>
<name>A0AAN9VRH5_9ORTH</name>
<evidence type="ECO:0000256" key="3">
    <source>
        <dbReference type="ARBA" id="ARBA00060902"/>
    </source>
</evidence>
<evidence type="ECO:0000256" key="1">
    <source>
        <dbReference type="ARBA" id="ARBA00022729"/>
    </source>
</evidence>
<keyword evidence="2" id="KW-0090">Biological rhythms</keyword>
<dbReference type="PANTHER" id="PTHR11008">
    <property type="entry name" value="PROTEIN TAKEOUT-LIKE PROTEIN"/>
    <property type="match status" value="1"/>
</dbReference>
<dbReference type="InterPro" id="IPR038606">
    <property type="entry name" value="To_sf"/>
</dbReference>
<feature type="chain" id="PRO_5042831380" description="Protein takeout" evidence="4">
    <location>
        <begin position="19"/>
        <end position="249"/>
    </location>
</feature>